<dbReference type="RefSeq" id="XP_004990674.1">
    <property type="nucleotide sequence ID" value="XM_004990617.1"/>
</dbReference>
<proteinExistence type="predicted"/>
<dbReference type="AlphaFoldDB" id="F2UJN1"/>
<keyword evidence="2" id="KW-1185">Reference proteome</keyword>
<sequence length="80" mass="8928">MTKATRMDNGHTLACFPDETLLDTLSRILNDEEDGHITGFKIVGKLYLPGDLQRPVSKFHGRMVEITTNLKVVTIEISNA</sequence>
<gene>
    <name evidence="1" type="ORF">PTSG_08424</name>
</gene>
<accession>F2UJN1</accession>
<protein>
    <submittedName>
        <fullName evidence="1">Uncharacterized protein</fullName>
    </submittedName>
</protein>
<organism evidence="2">
    <name type="scientific">Salpingoeca rosetta (strain ATCC 50818 / BSB-021)</name>
    <dbReference type="NCBI Taxonomy" id="946362"/>
    <lineage>
        <taxon>Eukaryota</taxon>
        <taxon>Choanoflagellata</taxon>
        <taxon>Craspedida</taxon>
        <taxon>Salpingoecidae</taxon>
        <taxon>Salpingoeca</taxon>
    </lineage>
</organism>
<reference evidence="1" key="1">
    <citation type="submission" date="2009-08" db="EMBL/GenBank/DDBJ databases">
        <title>Annotation of Salpingoeca rosetta.</title>
        <authorList>
            <consortium name="The Broad Institute Genome Sequencing Platform"/>
            <person name="Russ C."/>
            <person name="Cuomo C."/>
            <person name="Burger G."/>
            <person name="Gray M.W."/>
            <person name="Holland P.W.H."/>
            <person name="King N."/>
            <person name="Lang F.B.F."/>
            <person name="Roger A.J."/>
            <person name="Ruiz-Trillo I."/>
            <person name="Young S.K."/>
            <person name="Zeng Q."/>
            <person name="Gargeya S."/>
            <person name="Alvarado L."/>
            <person name="Berlin A."/>
            <person name="Chapman S.B."/>
            <person name="Chen Z."/>
            <person name="Freedman E."/>
            <person name="Gellesch M."/>
            <person name="Goldberg J."/>
            <person name="Griggs A."/>
            <person name="Gujja S."/>
            <person name="Heilman E."/>
            <person name="Heiman D."/>
            <person name="Howarth C."/>
            <person name="Mehta T."/>
            <person name="Neiman D."/>
            <person name="Pearson M."/>
            <person name="Roberts A."/>
            <person name="Saif S."/>
            <person name="Shea T."/>
            <person name="Shenoy N."/>
            <person name="Sisk P."/>
            <person name="Stolte C."/>
            <person name="Sykes S."/>
            <person name="White J."/>
            <person name="Yandava C."/>
            <person name="Haas B."/>
            <person name="Nusbaum C."/>
            <person name="Birren B."/>
        </authorList>
    </citation>
    <scope>NUCLEOTIDE SEQUENCE [LARGE SCALE GENOMIC DNA]</scope>
    <source>
        <strain evidence="1">ATCC 50818</strain>
    </source>
</reference>
<evidence type="ECO:0000313" key="2">
    <source>
        <dbReference type="Proteomes" id="UP000007799"/>
    </source>
</evidence>
<dbReference type="EMBL" id="GL832977">
    <property type="protein sequence ID" value="EGD77330.1"/>
    <property type="molecule type" value="Genomic_DNA"/>
</dbReference>
<name>F2UJN1_SALR5</name>
<dbReference type="Proteomes" id="UP000007799">
    <property type="component" value="Unassembled WGS sequence"/>
</dbReference>
<dbReference type="GeneID" id="16071232"/>
<evidence type="ECO:0000313" key="1">
    <source>
        <dbReference type="EMBL" id="EGD77330.1"/>
    </source>
</evidence>
<dbReference type="KEGG" id="sre:PTSG_08424"/>
<dbReference type="InParanoid" id="F2UJN1"/>